<evidence type="ECO:0000256" key="1">
    <source>
        <dbReference type="ARBA" id="ARBA00006153"/>
    </source>
</evidence>
<feature type="binding site" evidence="4">
    <location>
        <position position="267"/>
    </location>
    <ligand>
        <name>allantoate</name>
        <dbReference type="ChEBI" id="CHEBI:17536"/>
    </ligand>
</feature>
<dbReference type="OrthoDB" id="9808195at2"/>
<evidence type="ECO:0000256" key="5">
    <source>
        <dbReference type="SAM" id="MobiDB-lite"/>
    </source>
</evidence>
<dbReference type="NCBIfam" id="NF006770">
    <property type="entry name" value="PRK09290.1-4"/>
    <property type="match status" value="1"/>
</dbReference>
<reference evidence="6 7" key="1">
    <citation type="submission" date="2019-03" db="EMBL/GenBank/DDBJ databases">
        <title>Draft genome sequences of novel Actinobacteria.</title>
        <authorList>
            <person name="Sahin N."/>
            <person name="Ay H."/>
            <person name="Saygin H."/>
        </authorList>
    </citation>
    <scope>NUCLEOTIDE SEQUENCE [LARGE SCALE GENOMIC DNA]</scope>
    <source>
        <strain evidence="6 7">JCM 13523</strain>
    </source>
</reference>
<dbReference type="InterPro" id="IPR002933">
    <property type="entry name" value="Peptidase_M20"/>
</dbReference>
<dbReference type="PANTHER" id="PTHR32494:SF5">
    <property type="entry name" value="ALLANTOATE AMIDOHYDROLASE"/>
    <property type="match status" value="1"/>
</dbReference>
<dbReference type="GO" id="GO:0046872">
    <property type="term" value="F:metal ion binding"/>
    <property type="evidence" value="ECO:0007669"/>
    <property type="project" value="UniProtKB-KW"/>
</dbReference>
<comment type="similarity">
    <text evidence="1">Belongs to the peptidase M20 family.</text>
</comment>
<feature type="binding site" evidence="3">
    <location>
        <position position="123"/>
    </location>
    <ligand>
        <name>Zn(2+)</name>
        <dbReference type="ChEBI" id="CHEBI:29105"/>
        <label>2</label>
    </ligand>
</feature>
<keyword evidence="2 6" id="KW-0378">Hydrolase</keyword>
<dbReference type="PANTHER" id="PTHR32494">
    <property type="entry name" value="ALLANTOATE DEIMINASE-RELATED"/>
    <property type="match status" value="1"/>
</dbReference>
<dbReference type="InterPro" id="IPR010158">
    <property type="entry name" value="Amidase_Cbmase"/>
</dbReference>
<comment type="caution">
    <text evidence="6">The sequence shown here is derived from an EMBL/GenBank/DDBJ whole genome shotgun (WGS) entry which is preliminary data.</text>
</comment>
<feature type="binding site" evidence="4">
    <location>
        <position position="209"/>
    </location>
    <ligand>
        <name>allantoate</name>
        <dbReference type="ChEBI" id="CHEBI:17536"/>
    </ligand>
</feature>
<dbReference type="Pfam" id="PF01546">
    <property type="entry name" value="Peptidase_M20"/>
    <property type="match status" value="1"/>
</dbReference>
<dbReference type="AlphaFoldDB" id="A0A4R4YMT5"/>
<organism evidence="6 7">
    <name type="scientific">Kribbella antibiotica</name>
    <dbReference type="NCBI Taxonomy" id="190195"/>
    <lineage>
        <taxon>Bacteria</taxon>
        <taxon>Bacillati</taxon>
        <taxon>Actinomycetota</taxon>
        <taxon>Actinomycetes</taxon>
        <taxon>Propionibacteriales</taxon>
        <taxon>Kribbellaceae</taxon>
        <taxon>Kribbella</taxon>
    </lineage>
</organism>
<dbReference type="InterPro" id="IPR036264">
    <property type="entry name" value="Bact_exopeptidase_dim_dom"/>
</dbReference>
<evidence type="ECO:0000256" key="4">
    <source>
        <dbReference type="PIRSR" id="PIRSR001235-2"/>
    </source>
</evidence>
<feature type="binding site" evidence="4">
    <location>
        <position position="280"/>
    </location>
    <ligand>
        <name>allantoate</name>
        <dbReference type="ChEBI" id="CHEBI:17536"/>
    </ligand>
</feature>
<feature type="binding site" evidence="3">
    <location>
        <position position="187"/>
    </location>
    <ligand>
        <name>Zn(2+)</name>
        <dbReference type="ChEBI" id="CHEBI:29105"/>
        <label>1</label>
    </ligand>
</feature>
<keyword evidence="3" id="KW-0862">Zinc</keyword>
<feature type="binding site" evidence="3">
    <location>
        <position position="88"/>
    </location>
    <ligand>
        <name>Zn(2+)</name>
        <dbReference type="ChEBI" id="CHEBI:29105"/>
        <label>1</label>
    </ligand>
</feature>
<feature type="binding site" evidence="3">
    <location>
        <position position="371"/>
    </location>
    <ligand>
        <name>Zn(2+)</name>
        <dbReference type="ChEBI" id="CHEBI:29105"/>
        <label>2</label>
    </ligand>
</feature>
<keyword evidence="3" id="KW-0479">Metal-binding</keyword>
<evidence type="ECO:0000313" key="6">
    <source>
        <dbReference type="EMBL" id="TDD45439.1"/>
    </source>
</evidence>
<comment type="cofactor">
    <cofactor evidence="3">
        <name>Zn(2+)</name>
        <dbReference type="ChEBI" id="CHEBI:29105"/>
    </cofactor>
    <text evidence="3">Binds 2 Zn(2+) ions per subunit.</text>
</comment>
<evidence type="ECO:0000256" key="2">
    <source>
        <dbReference type="ARBA" id="ARBA00022801"/>
    </source>
</evidence>
<dbReference type="PIRSF" id="PIRSF001235">
    <property type="entry name" value="Amidase_carbamoylase"/>
    <property type="match status" value="1"/>
</dbReference>
<protein>
    <submittedName>
        <fullName evidence="6">Allantoate amidohydrolase</fullName>
    </submittedName>
</protein>
<dbReference type="SUPFAM" id="SSF55031">
    <property type="entry name" value="Bacterial exopeptidase dimerisation domain"/>
    <property type="match status" value="1"/>
</dbReference>
<dbReference type="SUPFAM" id="SSF53187">
    <property type="entry name" value="Zn-dependent exopeptidases"/>
    <property type="match status" value="1"/>
</dbReference>
<dbReference type="NCBIfam" id="TIGR01879">
    <property type="entry name" value="hydantase"/>
    <property type="match status" value="1"/>
</dbReference>
<dbReference type="CDD" id="cd03884">
    <property type="entry name" value="M20_bAS"/>
    <property type="match status" value="1"/>
</dbReference>
<evidence type="ECO:0000313" key="7">
    <source>
        <dbReference type="Proteomes" id="UP000295124"/>
    </source>
</evidence>
<proteinExistence type="inferred from homology"/>
<dbReference type="Gene3D" id="3.40.630.10">
    <property type="entry name" value="Zn peptidases"/>
    <property type="match status" value="1"/>
</dbReference>
<gene>
    <name evidence="6" type="ORF">E1263_38730</name>
</gene>
<dbReference type="EMBL" id="SMKX01000204">
    <property type="protein sequence ID" value="TDD45439.1"/>
    <property type="molecule type" value="Genomic_DNA"/>
</dbReference>
<sequence length="398" mass="41394">MWADQSAIGRDAETGGYTRGGWTPSEREATAWFLDQCATRDLTVESDGIGNLIAWWDPRGTDLGHPPSGRGVVTGSHLDSVIDGGAFDGPLGVVSALAAVDQLRRDGFTPSVPIGVGAFVEEEGSRFGMPCLGSRVAAGVLTAEKALALTDRQGVSLARALEAAGTDPAGVGPSPLLERMGTFVELHVEQGRGLTAPVGVASSIWPHGRYRFTFEGEANHAGTTLMEDRHDPMLTYAMTALAANKQARLAGARATFGRLSIEPNGTNAVPSKVIAWLDARAADDATLESLLAAITRQAVERAERDGTTVAVVPESVSPIVDFPVGLRDRLVGVLDGAPVLPTGAGHDAGVFSAAGIPTAMLFVRNPTGISHSPAEYAEEDDCLAGVEALAAVLKDLAQ</sequence>
<evidence type="ECO:0000256" key="3">
    <source>
        <dbReference type="PIRSR" id="PIRSR001235-1"/>
    </source>
</evidence>
<accession>A0A4R4YMT5</accession>
<feature type="binding site" evidence="3">
    <location>
        <position position="77"/>
    </location>
    <ligand>
        <name>Zn(2+)</name>
        <dbReference type="ChEBI" id="CHEBI:29105"/>
        <label>1</label>
    </ligand>
</feature>
<keyword evidence="7" id="KW-1185">Reference proteome</keyword>
<dbReference type="GO" id="GO:0016813">
    <property type="term" value="F:hydrolase activity, acting on carbon-nitrogen (but not peptide) bonds, in linear amidines"/>
    <property type="evidence" value="ECO:0007669"/>
    <property type="project" value="InterPro"/>
</dbReference>
<dbReference type="Gene3D" id="3.30.70.360">
    <property type="match status" value="1"/>
</dbReference>
<dbReference type="Proteomes" id="UP000295124">
    <property type="component" value="Unassembled WGS sequence"/>
</dbReference>
<name>A0A4R4YMT5_9ACTN</name>
<feature type="binding site" evidence="3">
    <location>
        <position position="88"/>
    </location>
    <ligand>
        <name>Zn(2+)</name>
        <dbReference type="ChEBI" id="CHEBI:29105"/>
        <label>2</label>
    </ligand>
</feature>
<feature type="region of interest" description="Disordered" evidence="5">
    <location>
        <begin position="1"/>
        <end position="23"/>
    </location>
</feature>